<evidence type="ECO:0000259" key="11">
    <source>
        <dbReference type="Pfam" id="PF03007"/>
    </source>
</evidence>
<dbReference type="PANTHER" id="PTHR31650:SF1">
    <property type="entry name" value="WAX ESTER SYNTHASE_DIACYLGLYCEROL ACYLTRANSFERASE 4-RELATED"/>
    <property type="match status" value="1"/>
</dbReference>
<dbReference type="InterPro" id="IPR009721">
    <property type="entry name" value="O-acyltransferase_WSD1_C"/>
</dbReference>
<dbReference type="GO" id="GO:0005886">
    <property type="term" value="C:plasma membrane"/>
    <property type="evidence" value="ECO:0007669"/>
    <property type="project" value="TreeGrafter"/>
</dbReference>
<dbReference type="InterPro" id="IPR004255">
    <property type="entry name" value="O-acyltransferase_WSD1_N"/>
</dbReference>
<comment type="pathway">
    <text evidence="2">Lipid metabolism.</text>
</comment>
<accession>A0A100W0P3</accession>
<dbReference type="EC" id="2.3.1.20" evidence="4"/>
<feature type="domain" description="O-acyltransferase WSD1 C-terminal" evidence="12">
    <location>
        <begin position="282"/>
        <end position="417"/>
    </location>
</feature>
<reference evidence="14" key="1">
    <citation type="journal article" date="2016" name="Genome Announc.">
        <title>Draft Genome Sequences of Five Rapidly Growing Mycobacterium Species, M. thermoresistibile, M. fortuitum subsp. acetamidolyticum, M. canariasense, M. brisbanense, and M. novocastrense.</title>
        <authorList>
            <person name="Katahira K."/>
            <person name="Ogura Y."/>
            <person name="Gotoh Y."/>
            <person name="Hayashi T."/>
        </authorList>
    </citation>
    <scope>NUCLEOTIDE SEQUENCE [LARGE SCALE GENOMIC DNA]</scope>
    <source>
        <strain evidence="14">JCM15654</strain>
    </source>
</reference>
<dbReference type="GO" id="GO:0071731">
    <property type="term" value="P:response to nitric oxide"/>
    <property type="evidence" value="ECO:0007669"/>
    <property type="project" value="TreeGrafter"/>
</dbReference>
<comment type="similarity">
    <text evidence="3">Belongs to the long-chain O-acyltransferase family.</text>
</comment>
<organism evidence="13 14">
    <name type="scientific">Mycolicibacterium brisbanense</name>
    <dbReference type="NCBI Taxonomy" id="146020"/>
    <lineage>
        <taxon>Bacteria</taxon>
        <taxon>Bacillati</taxon>
        <taxon>Actinomycetota</taxon>
        <taxon>Actinomycetes</taxon>
        <taxon>Mycobacteriales</taxon>
        <taxon>Mycobacteriaceae</taxon>
        <taxon>Mycolicibacterium</taxon>
    </lineage>
</organism>
<evidence type="ECO:0000256" key="2">
    <source>
        <dbReference type="ARBA" id="ARBA00005189"/>
    </source>
</evidence>
<feature type="domain" description="O-acyltransferase WSD1-like N-terminal" evidence="11">
    <location>
        <begin position="5"/>
        <end position="242"/>
    </location>
</feature>
<evidence type="ECO:0000256" key="1">
    <source>
        <dbReference type="ARBA" id="ARBA00004771"/>
    </source>
</evidence>
<comment type="caution">
    <text evidence="13">The sequence shown here is derived from an EMBL/GenBank/DDBJ whole genome shotgun (WGS) entry which is preliminary data.</text>
</comment>
<evidence type="ECO:0000256" key="3">
    <source>
        <dbReference type="ARBA" id="ARBA00009587"/>
    </source>
</evidence>
<reference evidence="14" key="2">
    <citation type="submission" date="2016-02" db="EMBL/GenBank/DDBJ databases">
        <title>Draft genome sequence of five rapidly growing Mycobacterium species.</title>
        <authorList>
            <person name="Katahira K."/>
            <person name="Gotou Y."/>
            <person name="Iida K."/>
            <person name="Ogura Y."/>
            <person name="Hayashi T."/>
        </authorList>
    </citation>
    <scope>NUCLEOTIDE SEQUENCE [LARGE SCALE GENOMIC DNA]</scope>
    <source>
        <strain evidence="14">JCM15654</strain>
    </source>
</reference>
<dbReference type="EMBL" id="BCSX01000029">
    <property type="protein sequence ID" value="GAS89452.1"/>
    <property type="molecule type" value="Genomic_DNA"/>
</dbReference>
<keyword evidence="9 13" id="KW-0012">Acyltransferase</keyword>
<keyword evidence="8" id="KW-0443">Lipid metabolism</keyword>
<dbReference type="UniPathway" id="UPA00282"/>
<protein>
    <recommendedName>
        <fullName evidence="4">diacylglycerol O-acyltransferase</fullName>
        <ecNumber evidence="4">2.3.1.20</ecNumber>
    </recommendedName>
</protein>
<keyword evidence="5" id="KW-0444">Lipid biosynthesis</keyword>
<dbReference type="Gene3D" id="3.30.559.10">
    <property type="entry name" value="Chloramphenicol acetyltransferase-like domain"/>
    <property type="match status" value="1"/>
</dbReference>
<evidence type="ECO:0000259" key="12">
    <source>
        <dbReference type="Pfam" id="PF06974"/>
    </source>
</evidence>
<dbReference type="InterPro" id="IPR023213">
    <property type="entry name" value="CAT-like_dom_sf"/>
</dbReference>
<evidence type="ECO:0000256" key="9">
    <source>
        <dbReference type="ARBA" id="ARBA00023315"/>
    </source>
</evidence>
<dbReference type="GO" id="GO:0051701">
    <property type="term" value="P:biological process involved in interaction with host"/>
    <property type="evidence" value="ECO:0007669"/>
    <property type="project" value="TreeGrafter"/>
</dbReference>
<dbReference type="Gene3D" id="3.30.559.30">
    <property type="entry name" value="Nonribosomal peptide synthetase, condensation domain"/>
    <property type="match status" value="1"/>
</dbReference>
<dbReference type="PANTHER" id="PTHR31650">
    <property type="entry name" value="O-ACYLTRANSFERASE (WSD1-LIKE) FAMILY PROTEIN"/>
    <property type="match status" value="1"/>
</dbReference>
<dbReference type="OrthoDB" id="9810950at2"/>
<dbReference type="Pfam" id="PF06974">
    <property type="entry name" value="WS_DGAT_C"/>
    <property type="match status" value="1"/>
</dbReference>
<evidence type="ECO:0000256" key="5">
    <source>
        <dbReference type="ARBA" id="ARBA00022516"/>
    </source>
</evidence>
<keyword evidence="14" id="KW-1185">Reference proteome</keyword>
<keyword evidence="7" id="KW-0319">Glycerol metabolism</keyword>
<dbReference type="Pfam" id="PF03007">
    <property type="entry name" value="WS_DGAT_cat"/>
    <property type="match status" value="1"/>
</dbReference>
<dbReference type="GO" id="GO:0004144">
    <property type="term" value="F:diacylglycerol O-acyltransferase activity"/>
    <property type="evidence" value="ECO:0007669"/>
    <property type="project" value="UniProtKB-EC"/>
</dbReference>
<evidence type="ECO:0000313" key="13">
    <source>
        <dbReference type="EMBL" id="GAS89452.1"/>
    </source>
</evidence>
<evidence type="ECO:0000256" key="4">
    <source>
        <dbReference type="ARBA" id="ARBA00013244"/>
    </source>
</evidence>
<dbReference type="RefSeq" id="WP_062829845.1">
    <property type="nucleotide sequence ID" value="NZ_BCSX01000029.1"/>
</dbReference>
<keyword evidence="6 13" id="KW-0808">Transferase</keyword>
<sequence>MCEYLSGADAFMWSLGDDPVLRSTIVTLIVLERPPDWQLVADRFDQISRCVPRFRQRVVRSIPPLPPRWEHDPDFDLEFHLHRLTRPGLRQSDLLALAGTALMTGYDHRRPLWQATFVDGLSDGSGALLCKFDHALTDGVGAVQIASILFDNLGKPPEGGQVPSRSLGLASRALTALRHPVDAALATIPTALSIFRAARPIAGPRSPIMRNRTATRHLDILEVSKSALQFAGRAAGGSLNDAFIAAVAGGLRRYHECHGVALDDLVMAMPISIRRHDDAAGGNRATLMRVAVPVGVTDPARRICAIHERTGKARAERSLAYTQLIASGLNAMPRSYVGAELRRVDFVASDVPGFAVALRLGGAPVRMQYAFSPTLGASVNTTMLTYVDTCAIGINADTGAIPDPNVLHDCLAAGFDETVSIVP</sequence>
<comment type="pathway">
    <text evidence="1">Glycerolipid metabolism; triacylglycerol biosynthesis.</text>
</comment>
<name>A0A100W0P3_9MYCO</name>
<dbReference type="GO" id="GO:0001666">
    <property type="term" value="P:response to hypoxia"/>
    <property type="evidence" value="ECO:0007669"/>
    <property type="project" value="TreeGrafter"/>
</dbReference>
<dbReference type="GO" id="GO:0006071">
    <property type="term" value="P:glycerol metabolic process"/>
    <property type="evidence" value="ECO:0007669"/>
    <property type="project" value="UniProtKB-KW"/>
</dbReference>
<evidence type="ECO:0000256" key="7">
    <source>
        <dbReference type="ARBA" id="ARBA00022798"/>
    </source>
</evidence>
<proteinExistence type="inferred from homology"/>
<dbReference type="GO" id="GO:0019432">
    <property type="term" value="P:triglyceride biosynthetic process"/>
    <property type="evidence" value="ECO:0007669"/>
    <property type="project" value="UniProtKB-UniPathway"/>
</dbReference>
<dbReference type="Proteomes" id="UP000069620">
    <property type="component" value="Unassembled WGS sequence"/>
</dbReference>
<evidence type="ECO:0000256" key="10">
    <source>
        <dbReference type="ARBA" id="ARBA00048109"/>
    </source>
</evidence>
<dbReference type="InterPro" id="IPR045034">
    <property type="entry name" value="O-acyltransferase_WSD1-like"/>
</dbReference>
<dbReference type="SUPFAM" id="SSF52777">
    <property type="entry name" value="CoA-dependent acyltransferases"/>
    <property type="match status" value="1"/>
</dbReference>
<evidence type="ECO:0000256" key="8">
    <source>
        <dbReference type="ARBA" id="ARBA00023098"/>
    </source>
</evidence>
<gene>
    <name evidence="13" type="ORF">RMCB_3548</name>
</gene>
<evidence type="ECO:0000313" key="14">
    <source>
        <dbReference type="Proteomes" id="UP000069620"/>
    </source>
</evidence>
<comment type="catalytic activity">
    <reaction evidence="10">
        <text>an acyl-CoA + a 1,2-diacyl-sn-glycerol = a triacyl-sn-glycerol + CoA</text>
        <dbReference type="Rhea" id="RHEA:10868"/>
        <dbReference type="ChEBI" id="CHEBI:17815"/>
        <dbReference type="ChEBI" id="CHEBI:57287"/>
        <dbReference type="ChEBI" id="CHEBI:58342"/>
        <dbReference type="ChEBI" id="CHEBI:64615"/>
        <dbReference type="EC" id="2.3.1.20"/>
    </reaction>
</comment>
<evidence type="ECO:0000256" key="6">
    <source>
        <dbReference type="ARBA" id="ARBA00022679"/>
    </source>
</evidence>
<dbReference type="AlphaFoldDB" id="A0A100W0P3"/>
<dbReference type="STRING" id="146020.RMCB_3548"/>